<evidence type="ECO:0000313" key="2">
    <source>
        <dbReference type="Proteomes" id="UP000239203"/>
    </source>
</evidence>
<dbReference type="PANTHER" id="PTHR34071:SF2">
    <property type="entry name" value="FLAVIN-NUCLEOTIDE-BINDING PROTEIN"/>
    <property type="match status" value="1"/>
</dbReference>
<dbReference type="EMBL" id="PTIX01000020">
    <property type="protein sequence ID" value="PPK64336.1"/>
    <property type="molecule type" value="Genomic_DNA"/>
</dbReference>
<gene>
    <name evidence="1" type="ORF">CLV40_12059</name>
</gene>
<organism evidence="1 2">
    <name type="scientific">Actinokineospora auranticolor</name>
    <dbReference type="NCBI Taxonomy" id="155976"/>
    <lineage>
        <taxon>Bacteria</taxon>
        <taxon>Bacillati</taxon>
        <taxon>Actinomycetota</taxon>
        <taxon>Actinomycetes</taxon>
        <taxon>Pseudonocardiales</taxon>
        <taxon>Pseudonocardiaceae</taxon>
        <taxon>Actinokineospora</taxon>
    </lineage>
</organism>
<protein>
    <recommendedName>
        <fullName evidence="3">Nitroimidazol reductase NimA-like FMN-containing flavoprotein (Pyridoxamine 5'-phosphate oxidase superfamily)</fullName>
    </recommendedName>
</protein>
<evidence type="ECO:0008006" key="3">
    <source>
        <dbReference type="Google" id="ProtNLM"/>
    </source>
</evidence>
<proteinExistence type="predicted"/>
<comment type="caution">
    <text evidence="1">The sequence shown here is derived from an EMBL/GenBank/DDBJ whole genome shotgun (WGS) entry which is preliminary data.</text>
</comment>
<evidence type="ECO:0000313" key="1">
    <source>
        <dbReference type="EMBL" id="PPK64336.1"/>
    </source>
</evidence>
<dbReference type="OrthoDB" id="116031at2"/>
<dbReference type="InterPro" id="IPR012349">
    <property type="entry name" value="Split_barrel_FMN-bd"/>
</dbReference>
<dbReference type="PANTHER" id="PTHR34071">
    <property type="entry name" value="5-NITROIMIDAZOLE ANTIBIOTICS RESISTANCE PROTEIN, NIMA-FAMILY-RELATED PROTEIN-RELATED"/>
    <property type="match status" value="1"/>
</dbReference>
<sequence>MPLACGSVVAVNPNSTGTAPLSPTERSTIRRGAKRAVAERDALWALLDAGLVCHLSTVVGGAPLVLPTGYGRDGDTLYLHGSTGALSLRTAAQGIEVCVAVTHVDGIVYSRSAFHHSMNYRSAVIHGTAVVVTGAEQKTHGLRVLTEHLAPGSWEHSRQPNKKEVAATTVLALDLTEAAVKTRTGGPNDDEEDIAADTAWAGVLPLRTVWGEPEPQTAHIAVPPHIAGRAG</sequence>
<dbReference type="AlphaFoldDB" id="A0A2S6GGR1"/>
<reference evidence="1 2" key="1">
    <citation type="submission" date="2018-02" db="EMBL/GenBank/DDBJ databases">
        <title>Genomic Encyclopedia of Archaeal and Bacterial Type Strains, Phase II (KMG-II): from individual species to whole genera.</title>
        <authorList>
            <person name="Goeker M."/>
        </authorList>
    </citation>
    <scope>NUCLEOTIDE SEQUENCE [LARGE SCALE GENOMIC DNA]</scope>
    <source>
        <strain evidence="1 2">YU 961-1</strain>
    </source>
</reference>
<dbReference type="Proteomes" id="UP000239203">
    <property type="component" value="Unassembled WGS sequence"/>
</dbReference>
<dbReference type="Pfam" id="PF12900">
    <property type="entry name" value="Pyridox_ox_2"/>
    <property type="match status" value="1"/>
</dbReference>
<dbReference type="Gene3D" id="2.30.110.10">
    <property type="entry name" value="Electron Transport, Fmn-binding Protein, Chain A"/>
    <property type="match status" value="1"/>
</dbReference>
<keyword evidence="2" id="KW-1185">Reference proteome</keyword>
<dbReference type="InterPro" id="IPR024747">
    <property type="entry name" value="Pyridox_Oxase-rel"/>
</dbReference>
<name>A0A2S6GGR1_9PSEU</name>
<accession>A0A2S6GGR1</accession>
<dbReference type="SUPFAM" id="SSF50475">
    <property type="entry name" value="FMN-binding split barrel"/>
    <property type="match status" value="1"/>
</dbReference>